<reference evidence="9 10" key="1">
    <citation type="journal article" date="2014" name="Nat. Commun.">
        <title>Klebsormidium flaccidum genome reveals primary factors for plant terrestrial adaptation.</title>
        <authorList>
            <person name="Hori K."/>
            <person name="Maruyama F."/>
            <person name="Fujisawa T."/>
            <person name="Togashi T."/>
            <person name="Yamamoto N."/>
            <person name="Seo M."/>
            <person name="Sato S."/>
            <person name="Yamada T."/>
            <person name="Mori H."/>
            <person name="Tajima N."/>
            <person name="Moriyama T."/>
            <person name="Ikeuchi M."/>
            <person name="Watanabe M."/>
            <person name="Wada H."/>
            <person name="Kobayashi K."/>
            <person name="Saito M."/>
            <person name="Masuda T."/>
            <person name="Sasaki-Sekimoto Y."/>
            <person name="Mashiguchi K."/>
            <person name="Awai K."/>
            <person name="Shimojima M."/>
            <person name="Masuda S."/>
            <person name="Iwai M."/>
            <person name="Nobusawa T."/>
            <person name="Narise T."/>
            <person name="Kondo S."/>
            <person name="Saito H."/>
            <person name="Sato R."/>
            <person name="Murakawa M."/>
            <person name="Ihara Y."/>
            <person name="Oshima-Yamada Y."/>
            <person name="Ohtaka K."/>
            <person name="Satoh M."/>
            <person name="Sonobe K."/>
            <person name="Ishii M."/>
            <person name="Ohtani R."/>
            <person name="Kanamori-Sato M."/>
            <person name="Honoki R."/>
            <person name="Miyazaki D."/>
            <person name="Mochizuki H."/>
            <person name="Umetsu J."/>
            <person name="Higashi K."/>
            <person name="Shibata D."/>
            <person name="Kamiya Y."/>
            <person name="Sato N."/>
            <person name="Nakamura Y."/>
            <person name="Tabata S."/>
            <person name="Ida S."/>
            <person name="Kurokawa K."/>
            <person name="Ohta H."/>
        </authorList>
    </citation>
    <scope>NUCLEOTIDE SEQUENCE [LARGE SCALE GENOMIC DNA]</scope>
    <source>
        <strain evidence="9 10">NIES-2285</strain>
    </source>
</reference>
<evidence type="ECO:0000313" key="10">
    <source>
        <dbReference type="Proteomes" id="UP000054558"/>
    </source>
</evidence>
<evidence type="ECO:0000313" key="9">
    <source>
        <dbReference type="EMBL" id="GAQ82390.1"/>
    </source>
</evidence>
<evidence type="ECO:0000256" key="7">
    <source>
        <dbReference type="ARBA" id="ARBA00023136"/>
    </source>
</evidence>
<evidence type="ECO:0000256" key="6">
    <source>
        <dbReference type="ARBA" id="ARBA00022989"/>
    </source>
</evidence>
<comment type="similarity">
    <text evidence="8">Belongs to the ELIP/psbS family.</text>
</comment>
<dbReference type="PANTHER" id="PTHR14154">
    <property type="entry name" value="UPF0041 BRAIN PROTEIN 44-RELATED"/>
    <property type="match status" value="1"/>
</dbReference>
<accession>A0A1Y1HUT4</accession>
<evidence type="ECO:0000256" key="4">
    <source>
        <dbReference type="ARBA" id="ARBA00022640"/>
    </source>
</evidence>
<proteinExistence type="inferred from homology"/>
<dbReference type="OMA" id="RCMAQDD"/>
<keyword evidence="10" id="KW-1185">Reference proteome</keyword>
<dbReference type="OrthoDB" id="513190at2759"/>
<dbReference type="InterPro" id="IPR022796">
    <property type="entry name" value="Chloroa_b-bind"/>
</dbReference>
<evidence type="ECO:0000256" key="8">
    <source>
        <dbReference type="ARBA" id="ARBA00037956"/>
    </source>
</evidence>
<keyword evidence="5" id="KW-0812">Transmembrane</keyword>
<organism evidence="9 10">
    <name type="scientific">Klebsormidium nitens</name>
    <name type="common">Green alga</name>
    <name type="synonym">Ulothrix nitens</name>
    <dbReference type="NCBI Taxonomy" id="105231"/>
    <lineage>
        <taxon>Eukaryota</taxon>
        <taxon>Viridiplantae</taxon>
        <taxon>Streptophyta</taxon>
        <taxon>Klebsormidiophyceae</taxon>
        <taxon>Klebsormidiales</taxon>
        <taxon>Klebsormidiaceae</taxon>
        <taxon>Klebsormidium</taxon>
    </lineage>
</organism>
<sequence length="213" mass="22926">MASAAMMTSSALSSAAFRSSTIASTSGRSTFVGNALPALPVRSSRRAGVRMMANKADTPLPDTKKDVDPKNNERLLVFEETPAAEFFRPEEERRPETGDKSPVAIFKFDGPLPELVNCRLAMIGMAAAFGTELATGMSVYEQVTKGNGAFWFLAVSQLFVWASLVPIFKGESSDARKFGPFTARAERWNGRLAMLGAVILLVVEGVKGGPILF</sequence>
<dbReference type="SUPFAM" id="SSF103511">
    <property type="entry name" value="Chlorophyll a-b binding protein"/>
    <property type="match status" value="1"/>
</dbReference>
<dbReference type="AlphaFoldDB" id="A0A1Y1HUT4"/>
<dbReference type="GO" id="GO:0009507">
    <property type="term" value="C:chloroplast"/>
    <property type="evidence" value="ECO:0007669"/>
    <property type="project" value="UniProtKB-SubCell"/>
</dbReference>
<dbReference type="GO" id="GO:0016020">
    <property type="term" value="C:membrane"/>
    <property type="evidence" value="ECO:0007669"/>
    <property type="project" value="UniProtKB-SubCell"/>
</dbReference>
<keyword evidence="6" id="KW-1133">Transmembrane helix</keyword>
<gene>
    <name evidence="9" type="ORF">KFL_001100040</name>
</gene>
<evidence type="ECO:0000256" key="3">
    <source>
        <dbReference type="ARBA" id="ARBA00022528"/>
    </source>
</evidence>
<dbReference type="EMBL" id="DF237059">
    <property type="protein sequence ID" value="GAQ82390.1"/>
    <property type="molecule type" value="Genomic_DNA"/>
</dbReference>
<evidence type="ECO:0000256" key="5">
    <source>
        <dbReference type="ARBA" id="ARBA00022692"/>
    </source>
</evidence>
<dbReference type="STRING" id="105231.A0A1Y1HUT4"/>
<keyword evidence="7" id="KW-0472">Membrane</keyword>
<comment type="subcellular location">
    <subcellularLocation>
        <location evidence="1">Membrane</location>
        <topology evidence="1">Multi-pass membrane protein</topology>
    </subcellularLocation>
    <subcellularLocation>
        <location evidence="2">Plastid</location>
        <location evidence="2">Chloroplast</location>
    </subcellularLocation>
</comment>
<dbReference type="Proteomes" id="UP000054558">
    <property type="component" value="Unassembled WGS sequence"/>
</dbReference>
<dbReference type="Pfam" id="PF00504">
    <property type="entry name" value="Chloroa_b-bind"/>
    <property type="match status" value="1"/>
</dbReference>
<evidence type="ECO:0000256" key="2">
    <source>
        <dbReference type="ARBA" id="ARBA00004229"/>
    </source>
</evidence>
<evidence type="ECO:0000256" key="1">
    <source>
        <dbReference type="ARBA" id="ARBA00004141"/>
    </source>
</evidence>
<protein>
    <submittedName>
        <fullName evidence="9">ELIP1b, Lil1b,early light-induced protein</fullName>
    </submittedName>
</protein>
<name>A0A1Y1HUT4_KLENI</name>
<keyword evidence="4" id="KW-0934">Plastid</keyword>
<keyword evidence="3" id="KW-0150">Chloroplast</keyword>